<dbReference type="Pfam" id="PF00887">
    <property type="entry name" value="ACBP"/>
    <property type="match status" value="1"/>
</dbReference>
<dbReference type="GO" id="GO:0000062">
    <property type="term" value="F:fatty-acyl-CoA binding"/>
    <property type="evidence" value="ECO:0007669"/>
    <property type="project" value="InterPro"/>
</dbReference>
<evidence type="ECO:0000256" key="1">
    <source>
        <dbReference type="ARBA" id="ARBA00023121"/>
    </source>
</evidence>
<dbReference type="InterPro" id="IPR014352">
    <property type="entry name" value="FERM/acyl-CoA-bd_prot_sf"/>
</dbReference>
<dbReference type="EMBL" id="CDMZ01000220">
    <property type="protein sequence ID" value="CEM09428.1"/>
    <property type="molecule type" value="Genomic_DNA"/>
</dbReference>
<sequence>MSADDFELAAKFVQNLPKDGPVQPTSEQKLNFYKYFKQAKDGDVQGSQPWAVQMEARAKWDAWNSVKGMSTEDAKKSYVEGLNGMFPEWKAKAAEMGL</sequence>
<protein>
    <recommendedName>
        <fullName evidence="2">ACB domain-containing protein</fullName>
    </recommendedName>
</protein>
<dbReference type="InterPro" id="IPR000582">
    <property type="entry name" value="Acyl-CoA-binding_protein"/>
</dbReference>
<name>A0A0G4F9D0_9ALVE</name>
<dbReference type="SUPFAM" id="SSF47027">
    <property type="entry name" value="Acyl-CoA binding protein"/>
    <property type="match status" value="1"/>
</dbReference>
<dbReference type="Gene3D" id="1.20.80.10">
    <property type="match status" value="1"/>
</dbReference>
<feature type="domain" description="ACB" evidence="2">
    <location>
        <begin position="2"/>
        <end position="91"/>
    </location>
</feature>
<evidence type="ECO:0000313" key="3">
    <source>
        <dbReference type="EMBL" id="CEM09428.1"/>
    </source>
</evidence>
<dbReference type="VEuPathDB" id="CryptoDB:Cvel_2997"/>
<organism evidence="3">
    <name type="scientific">Chromera velia CCMP2878</name>
    <dbReference type="NCBI Taxonomy" id="1169474"/>
    <lineage>
        <taxon>Eukaryota</taxon>
        <taxon>Sar</taxon>
        <taxon>Alveolata</taxon>
        <taxon>Colpodellida</taxon>
        <taxon>Chromeraceae</taxon>
        <taxon>Chromera</taxon>
    </lineage>
</organism>
<dbReference type="PANTHER" id="PTHR23310:SF115">
    <property type="entry name" value="ACB DOMAIN-CONTAINING PROTEIN"/>
    <property type="match status" value="1"/>
</dbReference>
<dbReference type="InterPro" id="IPR035984">
    <property type="entry name" value="Acyl-CoA-binding_sf"/>
</dbReference>
<evidence type="ECO:0000259" key="2">
    <source>
        <dbReference type="PROSITE" id="PS51228"/>
    </source>
</evidence>
<dbReference type="PROSITE" id="PS51228">
    <property type="entry name" value="ACB_2"/>
    <property type="match status" value="1"/>
</dbReference>
<proteinExistence type="predicted"/>
<dbReference type="PRINTS" id="PR00689">
    <property type="entry name" value="ACOABINDINGP"/>
</dbReference>
<gene>
    <name evidence="3" type="ORF">Cvel_2997</name>
</gene>
<accession>A0A0G4F9D0</accession>
<dbReference type="GO" id="GO:0006631">
    <property type="term" value="P:fatty acid metabolic process"/>
    <property type="evidence" value="ECO:0007669"/>
    <property type="project" value="TreeGrafter"/>
</dbReference>
<dbReference type="AlphaFoldDB" id="A0A0G4F9D0"/>
<dbReference type="FunFam" id="1.20.80.10:FF:000010">
    <property type="entry name" value="Acyl-CoA-binding domain-containing protein 5"/>
    <property type="match status" value="1"/>
</dbReference>
<keyword evidence="1" id="KW-0446">Lipid-binding</keyword>
<reference evidence="3" key="1">
    <citation type="submission" date="2014-11" db="EMBL/GenBank/DDBJ databases">
        <authorList>
            <person name="Otto D Thomas"/>
            <person name="Naeem Raeece"/>
        </authorList>
    </citation>
    <scope>NUCLEOTIDE SEQUENCE</scope>
</reference>
<dbReference type="PANTHER" id="PTHR23310">
    <property type="entry name" value="ACYL-COA-BINDING PROTEIN, ACBP"/>
    <property type="match status" value="1"/>
</dbReference>